<proteinExistence type="predicted"/>
<dbReference type="InterPro" id="IPR003593">
    <property type="entry name" value="AAA+_ATPase"/>
</dbReference>
<keyword evidence="1" id="KW-0813">Transport</keyword>
<dbReference type="CDD" id="cd03219">
    <property type="entry name" value="ABC_Mj1267_LivG_branched"/>
    <property type="match status" value="1"/>
</dbReference>
<evidence type="ECO:0000259" key="6">
    <source>
        <dbReference type="PROSITE" id="PS50893"/>
    </source>
</evidence>
<sequence>MTATLRTEGLCKSWGAFAANTDLSLTFAPGARHALIGPNGAGKTTFINLLTGALRPSAGRIWLGERDITSLPQHARVKLGMTRTFQINTLFAGLTVLESVVLAVAERTGASRIWARTVASQAALADEAMSVLALLRLERDADTETRQLPYGKQRLLEMALALATRPSILLLDEPAAGIPAGDSAELFAVIAGLPRDITIVFIEHDMDLVFRFAERISVLVGGRVLTEGTPAEIAADARVKEVYLGEAAHD</sequence>
<name>A0A2N5CBX2_9BURK</name>
<evidence type="ECO:0000256" key="4">
    <source>
        <dbReference type="ARBA" id="ARBA00022741"/>
    </source>
</evidence>
<protein>
    <submittedName>
        <fullName evidence="7">Branched-chain amino acid ABC transporter ATP-binding protein</fullName>
    </submittedName>
</protein>
<dbReference type="STRING" id="82633.GCA_000974605_03971"/>
<evidence type="ECO:0000256" key="3">
    <source>
        <dbReference type="ARBA" id="ARBA00022519"/>
    </source>
</evidence>
<dbReference type="InterPro" id="IPR027417">
    <property type="entry name" value="P-loop_NTPase"/>
</dbReference>
<dbReference type="PANTHER" id="PTHR45772:SF2">
    <property type="entry name" value="ABC TRANSPORTER ATP-BINDING PROTEIN"/>
    <property type="match status" value="1"/>
</dbReference>
<dbReference type="InterPro" id="IPR051120">
    <property type="entry name" value="ABC_AA/LPS_Transport"/>
</dbReference>
<dbReference type="SMART" id="SM00382">
    <property type="entry name" value="AAA"/>
    <property type="match status" value="1"/>
</dbReference>
<dbReference type="GO" id="GO:0016887">
    <property type="term" value="F:ATP hydrolysis activity"/>
    <property type="evidence" value="ECO:0007669"/>
    <property type="project" value="InterPro"/>
</dbReference>
<keyword evidence="2" id="KW-1003">Cell membrane</keyword>
<dbReference type="GO" id="GO:0005886">
    <property type="term" value="C:plasma membrane"/>
    <property type="evidence" value="ECO:0007669"/>
    <property type="project" value="TreeGrafter"/>
</dbReference>
<dbReference type="RefSeq" id="WP_101682311.1">
    <property type="nucleotide sequence ID" value="NZ_PJRP01000006.1"/>
</dbReference>
<dbReference type="Proteomes" id="UP000234341">
    <property type="component" value="Unassembled WGS sequence"/>
</dbReference>
<comment type="caution">
    <text evidence="7">The sequence shown here is derived from an EMBL/GenBank/DDBJ whole genome shotgun (WGS) entry which is preliminary data.</text>
</comment>
<dbReference type="Pfam" id="PF00005">
    <property type="entry name" value="ABC_tran"/>
    <property type="match status" value="1"/>
</dbReference>
<keyword evidence="3" id="KW-0472">Membrane</keyword>
<keyword evidence="5 7" id="KW-0067">ATP-binding</keyword>
<dbReference type="EMBL" id="PJRP01000006">
    <property type="protein sequence ID" value="PLP99733.1"/>
    <property type="molecule type" value="Genomic_DNA"/>
</dbReference>
<evidence type="ECO:0000313" key="8">
    <source>
        <dbReference type="Proteomes" id="UP000234341"/>
    </source>
</evidence>
<dbReference type="OrthoDB" id="9781337at2"/>
<dbReference type="InterPro" id="IPR003439">
    <property type="entry name" value="ABC_transporter-like_ATP-bd"/>
</dbReference>
<gene>
    <name evidence="7" type="ORF">CYJ10_15195</name>
</gene>
<dbReference type="GO" id="GO:0005524">
    <property type="term" value="F:ATP binding"/>
    <property type="evidence" value="ECO:0007669"/>
    <property type="project" value="UniProtKB-KW"/>
</dbReference>
<evidence type="ECO:0000313" key="7">
    <source>
        <dbReference type="EMBL" id="PLP99733.1"/>
    </source>
</evidence>
<feature type="domain" description="ABC transporter" evidence="6">
    <location>
        <begin position="5"/>
        <end position="246"/>
    </location>
</feature>
<accession>A0A2N5CBX2</accession>
<evidence type="ECO:0000256" key="1">
    <source>
        <dbReference type="ARBA" id="ARBA00022448"/>
    </source>
</evidence>
<evidence type="ECO:0000256" key="5">
    <source>
        <dbReference type="ARBA" id="ARBA00022840"/>
    </source>
</evidence>
<dbReference type="PROSITE" id="PS50893">
    <property type="entry name" value="ABC_TRANSPORTER_2"/>
    <property type="match status" value="1"/>
</dbReference>
<reference evidence="7 8" key="1">
    <citation type="submission" date="2017-12" db="EMBL/GenBank/DDBJ databases">
        <title>Genome sequence of the active heterotrophic nitrifier-denitrifier, Cupriavidus pauculus UM1.</title>
        <authorList>
            <person name="Putonti C."/>
            <person name="Castignetti D."/>
        </authorList>
    </citation>
    <scope>NUCLEOTIDE SEQUENCE [LARGE SCALE GENOMIC DNA]</scope>
    <source>
        <strain evidence="7 8">UM1</strain>
    </source>
</reference>
<dbReference type="InterPro" id="IPR032823">
    <property type="entry name" value="BCA_ABC_TP_C"/>
</dbReference>
<dbReference type="PANTHER" id="PTHR45772">
    <property type="entry name" value="CONSERVED COMPONENT OF ABC TRANSPORTER FOR NATURAL AMINO ACIDS-RELATED"/>
    <property type="match status" value="1"/>
</dbReference>
<dbReference type="Gene3D" id="3.40.50.300">
    <property type="entry name" value="P-loop containing nucleotide triphosphate hydrolases"/>
    <property type="match status" value="1"/>
</dbReference>
<keyword evidence="4" id="KW-0547">Nucleotide-binding</keyword>
<dbReference type="Pfam" id="PF12399">
    <property type="entry name" value="BCA_ABC_TP_C"/>
    <property type="match status" value="1"/>
</dbReference>
<evidence type="ECO:0000256" key="2">
    <source>
        <dbReference type="ARBA" id="ARBA00022475"/>
    </source>
</evidence>
<keyword evidence="3" id="KW-0997">Cell inner membrane</keyword>
<organism evidence="7 8">
    <name type="scientific">Cupriavidus pauculus</name>
    <dbReference type="NCBI Taxonomy" id="82633"/>
    <lineage>
        <taxon>Bacteria</taxon>
        <taxon>Pseudomonadati</taxon>
        <taxon>Pseudomonadota</taxon>
        <taxon>Betaproteobacteria</taxon>
        <taxon>Burkholderiales</taxon>
        <taxon>Burkholderiaceae</taxon>
        <taxon>Cupriavidus</taxon>
    </lineage>
</organism>
<dbReference type="AlphaFoldDB" id="A0A2N5CBX2"/>
<dbReference type="SUPFAM" id="SSF52540">
    <property type="entry name" value="P-loop containing nucleoside triphosphate hydrolases"/>
    <property type="match status" value="1"/>
</dbReference>